<dbReference type="Proteomes" id="UP000185753">
    <property type="component" value="Unassembled WGS sequence"/>
</dbReference>
<comment type="similarity">
    <text evidence="1">Belongs to the NAD(P)-dependent epimerase/dehydratase family. SDR39U1 subfamily.</text>
</comment>
<reference evidence="5" key="1">
    <citation type="submission" date="2016-06" db="EMBL/GenBank/DDBJ databases">
        <authorList>
            <person name="Radolfova-Krizova L."/>
            <person name="Nemec A."/>
        </authorList>
    </citation>
    <scope>NUCLEOTIDE SEQUENCE [LARGE SCALE GENOMIC DNA]</scope>
    <source>
        <strain evidence="5">ANC 4275</strain>
    </source>
</reference>
<feature type="domain" description="DUF1731" evidence="3">
    <location>
        <begin position="264"/>
        <end position="310"/>
    </location>
</feature>
<evidence type="ECO:0000259" key="2">
    <source>
        <dbReference type="Pfam" id="PF01370"/>
    </source>
</evidence>
<name>A0A1A7R715_9GAMM</name>
<proteinExistence type="inferred from homology"/>
<dbReference type="InterPro" id="IPR001509">
    <property type="entry name" value="Epimerase_deHydtase"/>
</dbReference>
<comment type="caution">
    <text evidence="4">The sequence shown here is derived from an EMBL/GenBank/DDBJ whole genome shotgun (WGS) entry which is preliminary data.</text>
</comment>
<keyword evidence="5" id="KW-1185">Reference proteome</keyword>
<evidence type="ECO:0000313" key="4">
    <source>
        <dbReference type="EMBL" id="OBX28050.1"/>
    </source>
</evidence>
<dbReference type="SUPFAM" id="SSF51735">
    <property type="entry name" value="NAD(P)-binding Rossmann-fold domains"/>
    <property type="match status" value="1"/>
</dbReference>
<accession>A0A1A7R715</accession>
<dbReference type="PANTHER" id="PTHR11092:SF0">
    <property type="entry name" value="EPIMERASE FAMILY PROTEIN SDR39U1"/>
    <property type="match status" value="1"/>
</dbReference>
<dbReference type="EMBL" id="LZDS01000027">
    <property type="protein sequence ID" value="OBX28050.1"/>
    <property type="molecule type" value="Genomic_DNA"/>
</dbReference>
<dbReference type="InterPro" id="IPR013549">
    <property type="entry name" value="DUF1731"/>
</dbReference>
<dbReference type="Pfam" id="PF08338">
    <property type="entry name" value="DUF1731"/>
    <property type="match status" value="1"/>
</dbReference>
<dbReference type="InterPro" id="IPR010099">
    <property type="entry name" value="SDR39U1"/>
</dbReference>
<dbReference type="NCBIfam" id="TIGR01777">
    <property type="entry name" value="yfcH"/>
    <property type="match status" value="1"/>
</dbReference>
<organism evidence="4 5">
    <name type="scientific">Acinetobacter gandensis</name>
    <dbReference type="NCBI Taxonomy" id="1443941"/>
    <lineage>
        <taxon>Bacteria</taxon>
        <taxon>Pseudomonadati</taxon>
        <taxon>Pseudomonadota</taxon>
        <taxon>Gammaproteobacteria</taxon>
        <taxon>Moraxellales</taxon>
        <taxon>Moraxellaceae</taxon>
        <taxon>Acinetobacter</taxon>
    </lineage>
</organism>
<dbReference type="Gene3D" id="3.40.50.720">
    <property type="entry name" value="NAD(P)-binding Rossmann-like Domain"/>
    <property type="match status" value="1"/>
</dbReference>
<gene>
    <name evidence="4" type="ORF">A9J31_08015</name>
</gene>
<evidence type="ECO:0000256" key="1">
    <source>
        <dbReference type="ARBA" id="ARBA00009353"/>
    </source>
</evidence>
<dbReference type="RefSeq" id="WP_067766253.1">
    <property type="nucleotide sequence ID" value="NZ_LZDS01000027.1"/>
</dbReference>
<feature type="domain" description="NAD-dependent epimerase/dehydratase" evidence="2">
    <location>
        <begin position="6"/>
        <end position="218"/>
    </location>
</feature>
<dbReference type="AlphaFoldDB" id="A0A1A7R715"/>
<dbReference type="OrthoDB" id="9801773at2"/>
<evidence type="ECO:0000259" key="3">
    <source>
        <dbReference type="Pfam" id="PF08338"/>
    </source>
</evidence>
<dbReference type="PANTHER" id="PTHR11092">
    <property type="entry name" value="SUGAR NUCLEOTIDE EPIMERASE RELATED"/>
    <property type="match status" value="1"/>
</dbReference>
<protein>
    <submittedName>
        <fullName evidence="4">TIGR01777 family protein</fullName>
    </submittedName>
</protein>
<evidence type="ECO:0000313" key="5">
    <source>
        <dbReference type="Proteomes" id="UP000185753"/>
    </source>
</evidence>
<dbReference type="Pfam" id="PF01370">
    <property type="entry name" value="Epimerase"/>
    <property type="match status" value="1"/>
</dbReference>
<sequence>MHQATVLLTGGSGFIGTHLIKELLAQDFKVISLSRKAGRVSKSPHLTWIQSFDEMKHDRIDYVINLAGESIGQGRWTATRKQQLIESRVNTTELLYEYLHQRKIFPKCIISGSAVGYYGIDETEMWSSACDEQSPAQAIFMSELCQRWEHVTALYPEQNTQIIRLGVVLAAGGGILPQMLRPIQMNLVSKIGHGRQPLVWVHIQDAIRAIFYLMKQADLSVLQTENTVNVRQAVYNVVAPERTTQADFAIVAARQLNKKPMFNMPSVIFKILLGEQAQLILNGQFVKPSALLAQGFEFKFPTLKQALQDILGT</sequence>
<dbReference type="STRING" id="1443941.A9J31_08015"/>
<dbReference type="InterPro" id="IPR036291">
    <property type="entry name" value="NAD(P)-bd_dom_sf"/>
</dbReference>